<evidence type="ECO:0000259" key="9">
    <source>
        <dbReference type="PROSITE" id="PS51698"/>
    </source>
</evidence>
<comment type="catalytic activity">
    <reaction evidence="1">
        <text>S-ubiquitinyl-[E2 ubiquitin-conjugating enzyme]-L-cysteine + [acceptor protein]-L-lysine = [E2 ubiquitin-conjugating enzyme]-L-cysteine + N(6)-ubiquitinyl-[acceptor protein]-L-lysine.</text>
        <dbReference type="EC" id="2.3.2.27"/>
    </reaction>
</comment>
<sequence length="803" mass="90108">MLIAELVADSRSWSMGSSSVEAELGFDVEETIFVAVGRNVEESKTALLWAVRNFSGMKICLLHVHKPSSNVVVPFKDRLLAANKAKKVAAEGFEELERRKVADVLTQYFLILGQEGVKPYEVWIEAMSIEEGIVEIVDRYYVKWLVMGAAADKHYSKKLAEIKSKKAAFVWQHAAMSCHIWFLCNGRLIYTREGRDDICESEIDDLPLLLTYSDSVSEKPEDLQSGFAAFDVSPDAVDNADGFEALLTKFDNDSSLDARESIETVMPLLEHKAVEVKEQTDASSTSSLEGSAVDASDLSKKAFEEVVKRWKEEENAIEAKCKARFCLTGQFEEFALSAKALESLCIKEISLRKEMEEVLARERDSVERMGNQHDELYQELKQVKEQKAVLEKQIGDANRVVQELEEKIIAAVELLISFRRQRDDAKVECENAVREVRRLQELGKLGATSFHGSEILEFSFEEIIEATSEFDPARKIQEGRYGTIYKGLLRHLLVTIKMLPSYGSQLEFQNGVKILSKVRHPNLVTMIGICPEGRSLVFEYAPNGSLEDRLACRGKSRPLTWQTRLRIAAEICSALIFIHSNKPCIIHGNLKPSKVLLDSNLVCKVYDFGMSHLVPQGKTGDLTLESDVDSFGIILLLLLTARPVSGIVKDVKCALEINKLEAVLDHSAGKWPDELAKLLANMALKCCNGDRLNRADLVSEIYPVLDQMLVLSSSTDSQPPSSCLDAKEPRRVPSHFVCPIFQEVMKDPQIAADGFTYEGDAIKGWLKSGHNTSPMTNLKMEHCDLLPNHALYQAIQEWHEQQW</sequence>
<gene>
    <name evidence="10" type="ORF">LITE_LOCUS44032</name>
</gene>
<keyword evidence="11" id="KW-1185">Reference proteome</keyword>
<dbReference type="EC" id="2.3.2.27" evidence="4"/>
<dbReference type="CDD" id="cd01989">
    <property type="entry name" value="USP_STK_Ubox_N"/>
    <property type="match status" value="1"/>
</dbReference>
<dbReference type="Proteomes" id="UP001154282">
    <property type="component" value="Unassembled WGS sequence"/>
</dbReference>
<evidence type="ECO:0000313" key="10">
    <source>
        <dbReference type="EMBL" id="CAI0546600.1"/>
    </source>
</evidence>
<dbReference type="Pfam" id="PF04564">
    <property type="entry name" value="U-box"/>
    <property type="match status" value="1"/>
</dbReference>
<name>A0AAV0QN46_9ROSI</name>
<dbReference type="InterPro" id="IPR001245">
    <property type="entry name" value="Ser-Thr/Tyr_kinase_cat_dom"/>
</dbReference>
<comment type="pathway">
    <text evidence="3">Protein modification; protein ubiquitination.</text>
</comment>
<dbReference type="GO" id="GO:0005524">
    <property type="term" value="F:ATP binding"/>
    <property type="evidence" value="ECO:0007669"/>
    <property type="project" value="InterPro"/>
</dbReference>
<dbReference type="Gene3D" id="1.10.510.10">
    <property type="entry name" value="Transferase(Phosphotransferase) domain 1"/>
    <property type="match status" value="1"/>
</dbReference>
<feature type="domain" description="Protein kinase" evidence="8">
    <location>
        <begin position="470"/>
        <end position="705"/>
    </location>
</feature>
<evidence type="ECO:0000256" key="2">
    <source>
        <dbReference type="ARBA" id="ARBA00003861"/>
    </source>
</evidence>
<keyword evidence="6" id="KW-0833">Ubl conjugation pathway</keyword>
<reference evidence="10" key="1">
    <citation type="submission" date="2022-08" db="EMBL/GenBank/DDBJ databases">
        <authorList>
            <person name="Gutierrez-Valencia J."/>
        </authorList>
    </citation>
    <scope>NUCLEOTIDE SEQUENCE</scope>
</reference>
<feature type="domain" description="U-box" evidence="9">
    <location>
        <begin position="731"/>
        <end position="803"/>
    </location>
</feature>
<evidence type="ECO:0000313" key="11">
    <source>
        <dbReference type="Proteomes" id="UP001154282"/>
    </source>
</evidence>
<evidence type="ECO:0000256" key="5">
    <source>
        <dbReference type="ARBA" id="ARBA00022679"/>
    </source>
</evidence>
<evidence type="ECO:0000256" key="3">
    <source>
        <dbReference type="ARBA" id="ARBA00004906"/>
    </source>
</evidence>
<evidence type="ECO:0000259" key="8">
    <source>
        <dbReference type="PROSITE" id="PS50011"/>
    </source>
</evidence>
<dbReference type="PANTHER" id="PTHR45647">
    <property type="entry name" value="OS02G0152300 PROTEIN"/>
    <property type="match status" value="1"/>
</dbReference>
<dbReference type="InterPro" id="IPR003613">
    <property type="entry name" value="Ubox_domain"/>
</dbReference>
<organism evidence="10 11">
    <name type="scientific">Linum tenue</name>
    <dbReference type="NCBI Taxonomy" id="586396"/>
    <lineage>
        <taxon>Eukaryota</taxon>
        <taxon>Viridiplantae</taxon>
        <taxon>Streptophyta</taxon>
        <taxon>Embryophyta</taxon>
        <taxon>Tracheophyta</taxon>
        <taxon>Spermatophyta</taxon>
        <taxon>Magnoliopsida</taxon>
        <taxon>eudicotyledons</taxon>
        <taxon>Gunneridae</taxon>
        <taxon>Pentapetalae</taxon>
        <taxon>rosids</taxon>
        <taxon>fabids</taxon>
        <taxon>Malpighiales</taxon>
        <taxon>Linaceae</taxon>
        <taxon>Linum</taxon>
    </lineage>
</organism>
<comment type="function">
    <text evidence="2">Functions as an E3 ubiquitin ligase.</text>
</comment>
<evidence type="ECO:0000256" key="7">
    <source>
        <dbReference type="SAM" id="Coils"/>
    </source>
</evidence>
<dbReference type="SUPFAM" id="SSF56112">
    <property type="entry name" value="Protein kinase-like (PK-like)"/>
    <property type="match status" value="1"/>
</dbReference>
<dbReference type="GO" id="GO:0004672">
    <property type="term" value="F:protein kinase activity"/>
    <property type="evidence" value="ECO:0007669"/>
    <property type="project" value="InterPro"/>
</dbReference>
<dbReference type="InterPro" id="IPR014729">
    <property type="entry name" value="Rossmann-like_a/b/a_fold"/>
</dbReference>
<dbReference type="InterPro" id="IPR000719">
    <property type="entry name" value="Prot_kinase_dom"/>
</dbReference>
<dbReference type="SUPFAM" id="SSF57850">
    <property type="entry name" value="RING/U-box"/>
    <property type="match status" value="1"/>
</dbReference>
<evidence type="ECO:0000256" key="1">
    <source>
        <dbReference type="ARBA" id="ARBA00000900"/>
    </source>
</evidence>
<protein>
    <recommendedName>
        <fullName evidence="4">RING-type E3 ubiquitin transferase</fullName>
        <ecNumber evidence="4">2.3.2.27</ecNumber>
    </recommendedName>
</protein>
<dbReference type="Pfam" id="PF07714">
    <property type="entry name" value="PK_Tyr_Ser-Thr"/>
    <property type="match status" value="1"/>
</dbReference>
<keyword evidence="5" id="KW-0808">Transferase</keyword>
<dbReference type="SMART" id="SM00504">
    <property type="entry name" value="Ubox"/>
    <property type="match status" value="1"/>
</dbReference>
<evidence type="ECO:0000256" key="4">
    <source>
        <dbReference type="ARBA" id="ARBA00012483"/>
    </source>
</evidence>
<dbReference type="InterPro" id="IPR051348">
    <property type="entry name" value="U-box_ubiquitin_ligases"/>
</dbReference>
<dbReference type="PROSITE" id="PS50011">
    <property type="entry name" value="PROTEIN_KINASE_DOM"/>
    <property type="match status" value="1"/>
</dbReference>
<keyword evidence="7" id="KW-0175">Coiled coil</keyword>
<feature type="coiled-coil region" evidence="7">
    <location>
        <begin position="352"/>
        <end position="442"/>
    </location>
</feature>
<evidence type="ECO:0000256" key="6">
    <source>
        <dbReference type="ARBA" id="ARBA00022786"/>
    </source>
</evidence>
<dbReference type="Gene3D" id="3.40.50.620">
    <property type="entry name" value="HUPs"/>
    <property type="match status" value="1"/>
</dbReference>
<dbReference type="EMBL" id="CAMGYJ010000010">
    <property type="protein sequence ID" value="CAI0546600.1"/>
    <property type="molecule type" value="Genomic_DNA"/>
</dbReference>
<dbReference type="InterPro" id="IPR013083">
    <property type="entry name" value="Znf_RING/FYVE/PHD"/>
</dbReference>
<dbReference type="PROSITE" id="PS51698">
    <property type="entry name" value="U_BOX"/>
    <property type="match status" value="1"/>
</dbReference>
<dbReference type="PANTHER" id="PTHR45647:SF22">
    <property type="entry name" value="U-BOX DOMAIN-CONTAINING PROTEIN 32"/>
    <property type="match status" value="1"/>
</dbReference>
<comment type="caution">
    <text evidence="10">The sequence shown here is derived from an EMBL/GenBank/DDBJ whole genome shotgun (WGS) entry which is preliminary data.</text>
</comment>
<dbReference type="CDD" id="cd16655">
    <property type="entry name" value="RING-Ubox_WDSUB1-like"/>
    <property type="match status" value="1"/>
</dbReference>
<dbReference type="Gene3D" id="3.30.200.20">
    <property type="entry name" value="Phosphorylase Kinase, domain 1"/>
    <property type="match status" value="1"/>
</dbReference>
<accession>A0AAV0QN46</accession>
<dbReference type="Gene3D" id="3.30.40.10">
    <property type="entry name" value="Zinc/RING finger domain, C3HC4 (zinc finger)"/>
    <property type="match status" value="1"/>
</dbReference>
<dbReference type="GO" id="GO:0061630">
    <property type="term" value="F:ubiquitin protein ligase activity"/>
    <property type="evidence" value="ECO:0007669"/>
    <property type="project" value="UniProtKB-EC"/>
</dbReference>
<proteinExistence type="predicted"/>
<dbReference type="GO" id="GO:0016567">
    <property type="term" value="P:protein ubiquitination"/>
    <property type="evidence" value="ECO:0007669"/>
    <property type="project" value="InterPro"/>
</dbReference>
<dbReference type="AlphaFoldDB" id="A0AAV0QN46"/>
<dbReference type="InterPro" id="IPR011009">
    <property type="entry name" value="Kinase-like_dom_sf"/>
</dbReference>